<dbReference type="RefSeq" id="WP_386045954.1">
    <property type="nucleotide sequence ID" value="NZ_JBHUIO010000005.1"/>
</dbReference>
<name>A0ABW4ZX58_9BACL</name>
<protein>
    <submittedName>
        <fullName evidence="1">Uncharacterized protein</fullName>
    </submittedName>
</protein>
<comment type="caution">
    <text evidence="1">The sequence shown here is derived from an EMBL/GenBank/DDBJ whole genome shotgun (WGS) entry which is preliminary data.</text>
</comment>
<accession>A0ABW4ZX58</accession>
<evidence type="ECO:0000313" key="1">
    <source>
        <dbReference type="EMBL" id="MFD2170211.1"/>
    </source>
</evidence>
<dbReference type="Proteomes" id="UP001597343">
    <property type="component" value="Unassembled WGS sequence"/>
</dbReference>
<keyword evidence="2" id="KW-1185">Reference proteome</keyword>
<evidence type="ECO:0000313" key="2">
    <source>
        <dbReference type="Proteomes" id="UP001597343"/>
    </source>
</evidence>
<proteinExistence type="predicted"/>
<dbReference type="EMBL" id="JBHUIO010000005">
    <property type="protein sequence ID" value="MFD2170211.1"/>
    <property type="molecule type" value="Genomic_DNA"/>
</dbReference>
<gene>
    <name evidence="1" type="ORF">ACFSOY_09395</name>
</gene>
<reference evidence="2" key="1">
    <citation type="journal article" date="2019" name="Int. J. Syst. Evol. Microbiol.">
        <title>The Global Catalogue of Microorganisms (GCM) 10K type strain sequencing project: providing services to taxonomists for standard genome sequencing and annotation.</title>
        <authorList>
            <consortium name="The Broad Institute Genomics Platform"/>
            <consortium name="The Broad Institute Genome Sequencing Center for Infectious Disease"/>
            <person name="Wu L."/>
            <person name="Ma J."/>
        </authorList>
    </citation>
    <scope>NUCLEOTIDE SEQUENCE [LARGE SCALE GENOMIC DNA]</scope>
    <source>
        <strain evidence="2">CGMCC 1.13574</strain>
    </source>
</reference>
<sequence>MQRKFKKLVGQAVAIRTNKGIHVGIVEKASAKGVVLRQIPMRSDDRLDAEHVFFGGGFLPYGGMFGLGGAGLGVGVGAFAGAAAGVGIGGGLGGGFGGGLGYGAGIAAGVGGGYGLGYGGGLGFGPRRLFW</sequence>
<organism evidence="1 2">
    <name type="scientific">Tumebacillus lipolyticus</name>
    <dbReference type="NCBI Taxonomy" id="1280370"/>
    <lineage>
        <taxon>Bacteria</taxon>
        <taxon>Bacillati</taxon>
        <taxon>Bacillota</taxon>
        <taxon>Bacilli</taxon>
        <taxon>Bacillales</taxon>
        <taxon>Alicyclobacillaceae</taxon>
        <taxon>Tumebacillus</taxon>
    </lineage>
</organism>